<evidence type="ECO:0000313" key="2">
    <source>
        <dbReference type="EMBL" id="KAL2727665.1"/>
    </source>
</evidence>
<comment type="caution">
    <text evidence="2">The sequence shown here is derived from an EMBL/GenBank/DDBJ whole genome shotgun (WGS) entry which is preliminary data.</text>
</comment>
<proteinExistence type="predicted"/>
<evidence type="ECO:0000313" key="3">
    <source>
        <dbReference type="Proteomes" id="UP001607303"/>
    </source>
</evidence>
<dbReference type="AlphaFoldDB" id="A0ABD2B4N6"/>
<dbReference type="EMBL" id="JAYRBN010000100">
    <property type="protein sequence ID" value="KAL2727665.1"/>
    <property type="molecule type" value="Genomic_DNA"/>
</dbReference>
<reference evidence="2 3" key="1">
    <citation type="journal article" date="2024" name="Ann. Entomol. Soc. Am.">
        <title>Genomic analyses of the southern and eastern yellowjacket wasps (Hymenoptera: Vespidae) reveal evolutionary signatures of social life.</title>
        <authorList>
            <person name="Catto M.A."/>
            <person name="Caine P.B."/>
            <person name="Orr S.E."/>
            <person name="Hunt B.G."/>
            <person name="Goodisman M.A.D."/>
        </authorList>
    </citation>
    <scope>NUCLEOTIDE SEQUENCE [LARGE SCALE GENOMIC DNA]</scope>
    <source>
        <strain evidence="2">232</strain>
        <tissue evidence="2">Head and thorax</tissue>
    </source>
</reference>
<gene>
    <name evidence="2" type="ORF">V1477_016941</name>
</gene>
<protein>
    <submittedName>
        <fullName evidence="2">Uncharacterized protein</fullName>
    </submittedName>
</protein>
<organism evidence="2 3">
    <name type="scientific">Vespula maculifrons</name>
    <name type="common">Eastern yellow jacket</name>
    <name type="synonym">Wasp</name>
    <dbReference type="NCBI Taxonomy" id="7453"/>
    <lineage>
        <taxon>Eukaryota</taxon>
        <taxon>Metazoa</taxon>
        <taxon>Ecdysozoa</taxon>
        <taxon>Arthropoda</taxon>
        <taxon>Hexapoda</taxon>
        <taxon>Insecta</taxon>
        <taxon>Pterygota</taxon>
        <taxon>Neoptera</taxon>
        <taxon>Endopterygota</taxon>
        <taxon>Hymenoptera</taxon>
        <taxon>Apocrita</taxon>
        <taxon>Aculeata</taxon>
        <taxon>Vespoidea</taxon>
        <taxon>Vespidae</taxon>
        <taxon>Vespinae</taxon>
        <taxon>Vespula</taxon>
    </lineage>
</organism>
<feature type="compositionally biased region" description="Acidic residues" evidence="1">
    <location>
        <begin position="43"/>
        <end position="55"/>
    </location>
</feature>
<dbReference type="Proteomes" id="UP001607303">
    <property type="component" value="Unassembled WGS sequence"/>
</dbReference>
<evidence type="ECO:0000256" key="1">
    <source>
        <dbReference type="SAM" id="MobiDB-lite"/>
    </source>
</evidence>
<name>A0ABD2B4N6_VESMC</name>
<sequence>MAWPCEQCTAGAKPVRRMINTESFSQWRTGGQLSYYHDRRDDDNDDDDDDDDDDMTTTTTMTTTMILNRPSTRTTILYIAMRKRAYLVLRL</sequence>
<accession>A0ABD2B4N6</accession>
<keyword evidence="3" id="KW-1185">Reference proteome</keyword>
<feature type="region of interest" description="Disordered" evidence="1">
    <location>
        <begin position="34"/>
        <end position="56"/>
    </location>
</feature>